<evidence type="ECO:0000313" key="7">
    <source>
        <dbReference type="Proteomes" id="UP000242246"/>
    </source>
</evidence>
<dbReference type="Pfam" id="PF00005">
    <property type="entry name" value="ABC_tran"/>
    <property type="match status" value="2"/>
</dbReference>
<gene>
    <name evidence="6" type="ORF">RU87_GL000428</name>
</gene>
<feature type="domain" description="ABC transporter" evidence="5">
    <location>
        <begin position="2"/>
        <end position="209"/>
    </location>
</feature>
<dbReference type="GO" id="GO:0016887">
    <property type="term" value="F:ATP hydrolysis activity"/>
    <property type="evidence" value="ECO:0007669"/>
    <property type="project" value="InterPro"/>
</dbReference>
<dbReference type="InterPro" id="IPR027417">
    <property type="entry name" value="P-loop_NTPase"/>
</dbReference>
<dbReference type="OrthoDB" id="9762369at2"/>
<dbReference type="InterPro" id="IPR003593">
    <property type="entry name" value="AAA+_ATPase"/>
</dbReference>
<evidence type="ECO:0000256" key="4">
    <source>
        <dbReference type="SAM" id="MobiDB-lite"/>
    </source>
</evidence>
<dbReference type="PROSITE" id="PS50893">
    <property type="entry name" value="ABC_TRANSPORTER_2"/>
    <property type="match status" value="2"/>
</dbReference>
<keyword evidence="7" id="KW-1185">Reference proteome</keyword>
<dbReference type="NCBIfam" id="NF000355">
    <property type="entry name" value="ribo_prot_ABC_F"/>
    <property type="match status" value="1"/>
</dbReference>
<reference evidence="6 7" key="1">
    <citation type="submission" date="2014-12" db="EMBL/GenBank/DDBJ databases">
        <title>Draft genome sequences of 10 type strains of Lactococcus.</title>
        <authorList>
            <person name="Sun Z."/>
            <person name="Zhong Z."/>
            <person name="Liu W."/>
            <person name="Zhang W."/>
            <person name="Zhang H."/>
        </authorList>
    </citation>
    <scope>NUCLEOTIDE SEQUENCE [LARGE SCALE GENOMIC DNA]</scope>
    <source>
        <strain evidence="6 7">DSM 20686</strain>
    </source>
</reference>
<feature type="compositionally biased region" description="Basic and acidic residues" evidence="4">
    <location>
        <begin position="228"/>
        <end position="242"/>
    </location>
</feature>
<dbReference type="SMART" id="SM00382">
    <property type="entry name" value="AAA"/>
    <property type="match status" value="2"/>
</dbReference>
<evidence type="ECO:0000256" key="1">
    <source>
        <dbReference type="ARBA" id="ARBA00022737"/>
    </source>
</evidence>
<accession>A0A2A5RX25</accession>
<dbReference type="PROSITE" id="PS00211">
    <property type="entry name" value="ABC_TRANSPORTER_1"/>
    <property type="match status" value="2"/>
</dbReference>
<evidence type="ECO:0000259" key="5">
    <source>
        <dbReference type="PROSITE" id="PS50893"/>
    </source>
</evidence>
<dbReference type="PANTHER" id="PTHR19211">
    <property type="entry name" value="ATP-BINDING TRANSPORT PROTEIN-RELATED"/>
    <property type="match status" value="1"/>
</dbReference>
<dbReference type="CDD" id="cd03221">
    <property type="entry name" value="ABCF_EF-3"/>
    <property type="match status" value="1"/>
</dbReference>
<comment type="caution">
    <text evidence="6">The sequence shown here is derived from an EMBL/GenBank/DDBJ whole genome shotgun (WGS) entry which is preliminary data.</text>
</comment>
<keyword evidence="1" id="KW-0677">Repeat</keyword>
<dbReference type="Gene3D" id="3.40.50.300">
    <property type="entry name" value="P-loop containing nucleotide triphosphate hydrolases"/>
    <property type="match status" value="2"/>
</dbReference>
<dbReference type="InterPro" id="IPR003439">
    <property type="entry name" value="ABC_transporter-like_ATP-bd"/>
</dbReference>
<proteinExistence type="predicted"/>
<feature type="domain" description="ABC transporter" evidence="5">
    <location>
        <begin position="309"/>
        <end position="492"/>
    </location>
</feature>
<evidence type="ECO:0000256" key="3">
    <source>
        <dbReference type="ARBA" id="ARBA00022840"/>
    </source>
</evidence>
<dbReference type="InterPro" id="IPR017871">
    <property type="entry name" value="ABC_transporter-like_CS"/>
</dbReference>
<dbReference type="RefSeq" id="WP_068164273.1">
    <property type="nucleotide sequence ID" value="NZ_JXJX01000012.1"/>
</dbReference>
<dbReference type="Proteomes" id="UP000242246">
    <property type="component" value="Unassembled WGS sequence"/>
</dbReference>
<dbReference type="GO" id="GO:0005524">
    <property type="term" value="F:ATP binding"/>
    <property type="evidence" value="ECO:0007669"/>
    <property type="project" value="UniProtKB-KW"/>
</dbReference>
<keyword evidence="3 6" id="KW-0067">ATP-binding</keyword>
<organism evidence="6 7">
    <name type="scientific">Pseudolactococcus plantarum</name>
    <dbReference type="NCBI Taxonomy" id="1365"/>
    <lineage>
        <taxon>Bacteria</taxon>
        <taxon>Bacillati</taxon>
        <taxon>Bacillota</taxon>
        <taxon>Bacilli</taxon>
        <taxon>Lactobacillales</taxon>
        <taxon>Streptococcaceae</taxon>
        <taxon>Pseudolactococcus</taxon>
    </lineage>
</organism>
<dbReference type="SUPFAM" id="SSF52540">
    <property type="entry name" value="P-loop containing nucleoside triphosphate hydrolases"/>
    <property type="match status" value="2"/>
</dbReference>
<keyword evidence="2" id="KW-0547">Nucleotide-binding</keyword>
<dbReference type="STRING" id="1348632.GCA_001591745_01605"/>
<name>A0A2A5RX25_9LACT</name>
<dbReference type="EMBL" id="JXJX01000012">
    <property type="protein sequence ID" value="PCS05718.1"/>
    <property type="molecule type" value="Genomic_DNA"/>
</dbReference>
<evidence type="ECO:0000313" key="6">
    <source>
        <dbReference type="EMBL" id="PCS05718.1"/>
    </source>
</evidence>
<sequence>MITLKNLTFGYADKLIFDQLSATLDSSWKMVLVGKNGRGKTTLMKLLSGELKGSGQIWSDQLFRYFPQKINDKTQLTQYILDELYEAKAWEIKREMTVLGLSETILWQPFDTLSGGEQTKVLLIGLFLNDAYFPLIDEPTNHLDIASRKQIANYLKQQKSGYIVTSHDRQFLEDVGDHLLAIERNDIQLLTTTYSGYEADKKRRDAFEWSQNSKLKSEISRLKKSAKAKADWSQDREKEKSGNPKAKGSGSVLDKGFIGARAARQMKKAKGLSQRMDKDIKEKAKLLKNIEKVDPLTMCYTPTHHHTVIDEADIQLNRFDRTFFNPINIQLNRGEVIAITGENGIGKSLLLTYMYQLAINKGLKVSYLSQIDDDNQGDLYAFSEKYQLDYTEFLNNLRKLGVERHVFQQNIEEMSLGQQKKVALAKSLSESATVYIWDEPLNYLDIDNQHQLVTLLKSIKPTMLVVEHDARFISEVADDIIILEPTKNQENK</sequence>
<dbReference type="AlphaFoldDB" id="A0A2A5RX25"/>
<dbReference type="InterPro" id="IPR050611">
    <property type="entry name" value="ABCF"/>
</dbReference>
<evidence type="ECO:0000256" key="2">
    <source>
        <dbReference type="ARBA" id="ARBA00022741"/>
    </source>
</evidence>
<protein>
    <submittedName>
        <fullName evidence="6">Multidrug ABC transporter ATP-binding protein</fullName>
    </submittedName>
</protein>
<dbReference type="PANTHER" id="PTHR19211:SF14">
    <property type="entry name" value="ATP-BINDING CASSETTE SUB-FAMILY F MEMBER 1"/>
    <property type="match status" value="1"/>
</dbReference>
<feature type="region of interest" description="Disordered" evidence="4">
    <location>
        <begin position="226"/>
        <end position="252"/>
    </location>
</feature>